<evidence type="ECO:0000256" key="3">
    <source>
        <dbReference type="ARBA" id="ARBA00022630"/>
    </source>
</evidence>
<evidence type="ECO:0000313" key="7">
    <source>
        <dbReference type="EMBL" id="GAA3967393.1"/>
    </source>
</evidence>
<keyword evidence="8" id="KW-1185">Reference proteome</keyword>
<evidence type="ECO:0000313" key="8">
    <source>
        <dbReference type="Proteomes" id="UP001501337"/>
    </source>
</evidence>
<accession>A0ABP7PKT4</accession>
<organism evidence="7 8">
    <name type="scientific">Allohahella marinimesophila</name>
    <dbReference type="NCBI Taxonomy" id="1054972"/>
    <lineage>
        <taxon>Bacteria</taxon>
        <taxon>Pseudomonadati</taxon>
        <taxon>Pseudomonadota</taxon>
        <taxon>Gammaproteobacteria</taxon>
        <taxon>Oceanospirillales</taxon>
        <taxon>Hahellaceae</taxon>
        <taxon>Allohahella</taxon>
    </lineage>
</organism>
<comment type="cofactor">
    <cofactor evidence="1">
        <name>FAD</name>
        <dbReference type="ChEBI" id="CHEBI:57692"/>
    </cofactor>
</comment>
<protein>
    <submittedName>
        <fullName evidence="7">NAD(P)/FAD-dependent oxidoreductase</fullName>
    </submittedName>
</protein>
<dbReference type="Proteomes" id="UP001501337">
    <property type="component" value="Unassembled WGS sequence"/>
</dbReference>
<feature type="domain" description="FAD/NAD(P)-binding" evidence="6">
    <location>
        <begin position="35"/>
        <end position="347"/>
    </location>
</feature>
<dbReference type="PRINTS" id="PR00368">
    <property type="entry name" value="FADPNR"/>
</dbReference>
<evidence type="ECO:0000256" key="4">
    <source>
        <dbReference type="ARBA" id="ARBA00022827"/>
    </source>
</evidence>
<dbReference type="InterPro" id="IPR023753">
    <property type="entry name" value="FAD/NAD-binding_dom"/>
</dbReference>
<name>A0ABP7PKT4_9GAMM</name>
<dbReference type="InterPro" id="IPR036188">
    <property type="entry name" value="FAD/NAD-bd_sf"/>
</dbReference>
<evidence type="ECO:0000256" key="2">
    <source>
        <dbReference type="ARBA" id="ARBA00005272"/>
    </source>
</evidence>
<evidence type="ECO:0000259" key="6">
    <source>
        <dbReference type="Pfam" id="PF07992"/>
    </source>
</evidence>
<gene>
    <name evidence="7" type="ORF">GCM10022278_26460</name>
</gene>
<dbReference type="EMBL" id="BAABBO010000011">
    <property type="protein sequence ID" value="GAA3967393.1"/>
    <property type="molecule type" value="Genomic_DNA"/>
</dbReference>
<dbReference type="Gene3D" id="3.50.50.100">
    <property type="match status" value="1"/>
</dbReference>
<keyword evidence="5" id="KW-0560">Oxidoreductase</keyword>
<dbReference type="PANTHER" id="PTHR42913">
    <property type="entry name" value="APOPTOSIS-INDUCING FACTOR 1"/>
    <property type="match status" value="1"/>
</dbReference>
<keyword evidence="3" id="KW-0285">Flavoprotein</keyword>
<evidence type="ECO:0000256" key="5">
    <source>
        <dbReference type="ARBA" id="ARBA00023002"/>
    </source>
</evidence>
<evidence type="ECO:0000256" key="1">
    <source>
        <dbReference type="ARBA" id="ARBA00001974"/>
    </source>
</evidence>
<keyword evidence="4" id="KW-0274">FAD</keyword>
<dbReference type="PANTHER" id="PTHR42913:SF3">
    <property type="entry name" value="64 KDA MITOCHONDRIAL NADH DEHYDROGENASE (EUROFUNG)"/>
    <property type="match status" value="1"/>
</dbReference>
<dbReference type="SUPFAM" id="SSF51905">
    <property type="entry name" value="FAD/NAD(P)-binding domain"/>
    <property type="match status" value="2"/>
</dbReference>
<dbReference type="InterPro" id="IPR051169">
    <property type="entry name" value="NADH-Q_oxidoreductase"/>
</dbReference>
<dbReference type="Pfam" id="PF07992">
    <property type="entry name" value="Pyr_redox_2"/>
    <property type="match status" value="1"/>
</dbReference>
<proteinExistence type="inferred from homology"/>
<comment type="similarity">
    <text evidence="2">Belongs to the NADH dehydrogenase family.</text>
</comment>
<reference evidence="8" key="1">
    <citation type="journal article" date="2019" name="Int. J. Syst. Evol. Microbiol.">
        <title>The Global Catalogue of Microorganisms (GCM) 10K type strain sequencing project: providing services to taxonomists for standard genome sequencing and annotation.</title>
        <authorList>
            <consortium name="The Broad Institute Genomics Platform"/>
            <consortium name="The Broad Institute Genome Sequencing Center for Infectious Disease"/>
            <person name="Wu L."/>
            <person name="Ma J."/>
        </authorList>
    </citation>
    <scope>NUCLEOTIDE SEQUENCE [LARGE SCALE GENOMIC DNA]</scope>
    <source>
        <strain evidence="8">JCM 17555</strain>
    </source>
</reference>
<sequence length="488" mass="54131">MSDAINKFVATPLRAAKWLRSRLVLSGDIDVSDRHVLVVGGNFGGLAAAIALQGICRVTVVDPRPDFEWTPHIHDILSGLKLREHLCFDRARLFQQLGQDFIQSSVEALDPIGRQIVLKNGRELRYDACIVACGGEQAPNVVPGGQQHTTGFRHVDQAEHIERALATLSEKQKLVTVTIIGGGLSGVEALGSILRNKRFKDKLKVQVVDAQDLLPEFSDDLAKDVRKQLKKKKVTFHTGPRSAVKRVSRGHIELVDGQMLPSDLTIWTAGIQRQGLVKQLCEEKQLHLQTAEDGIGLLVDNALNPVLNKAQYGYADAWRETLFFAGDCASIVDQSLHKQAYHALDMGEHAAENALRYFKADKPANFTNANKPVLIALGDLEHYFAWNGLIAAGGVFEAMKESVFQVYMARYSMVLDLKDASMSTWRRGTRALTRQLLPGMLPSGFWQTVESLFPNPIIALPRAALRRFIFGQRIIHYANPFNESADKA</sequence>
<dbReference type="RefSeq" id="WP_344807115.1">
    <property type="nucleotide sequence ID" value="NZ_BAABBO010000011.1"/>
</dbReference>
<comment type="caution">
    <text evidence="7">The sequence shown here is derived from an EMBL/GenBank/DDBJ whole genome shotgun (WGS) entry which is preliminary data.</text>
</comment>